<sequence>MTAVRDSDSFYTTSHPSHRTDCYSTDSDGDMDRRNPYYRFLSPSPSRHTPRSQRSRSTSVPSVYFNGYLEHYPIESRRRKEYPTYFYQHGHSRRHHRSGRQPQRYHRNSQLVNPDVIDRLDDAVDFHYHHEGPYDAVYAERNHNSKLSPVQALSESNAEALKATPSDKIRDCLDSHRPLDGVAYYPPGTTDREGQTYVYEEGPNMMNEYGNFMRCPGMKFTDEDFKNDPFYNSPLPKPFAQLRKALSIRRHSRRGTT</sequence>
<dbReference type="PANTHER" id="PTHR28307:SF1">
    <property type="entry name" value="PAL1 CELL MORPHOLOGY PROTEIN"/>
    <property type="match status" value="1"/>
</dbReference>
<dbReference type="VEuPathDB" id="FungiDB:ATEG_00132"/>
<organism evidence="2 3">
    <name type="scientific">Aspergillus terreus</name>
    <dbReference type="NCBI Taxonomy" id="33178"/>
    <lineage>
        <taxon>Eukaryota</taxon>
        <taxon>Fungi</taxon>
        <taxon>Dikarya</taxon>
        <taxon>Ascomycota</taxon>
        <taxon>Pezizomycotina</taxon>
        <taxon>Eurotiomycetes</taxon>
        <taxon>Eurotiomycetidae</taxon>
        <taxon>Eurotiales</taxon>
        <taxon>Aspergillaceae</taxon>
        <taxon>Aspergillus</taxon>
        <taxon>Aspergillus subgen. Circumdati</taxon>
    </lineage>
</organism>
<dbReference type="OrthoDB" id="5389892at2759"/>
<protein>
    <submittedName>
        <fullName evidence="2">Pal1 cell morphology protein</fullName>
    </submittedName>
</protein>
<dbReference type="GO" id="GO:0005737">
    <property type="term" value="C:cytoplasm"/>
    <property type="evidence" value="ECO:0007669"/>
    <property type="project" value="TreeGrafter"/>
</dbReference>
<name>A0A5M3YUM9_ASPTE</name>
<gene>
    <name evidence="2" type="ORF">ATEIFO6365_0003013700</name>
</gene>
<keyword evidence="3" id="KW-1185">Reference proteome</keyword>
<dbReference type="PANTHER" id="PTHR28307">
    <property type="entry name" value="PROTEIN PAL1"/>
    <property type="match status" value="1"/>
</dbReference>
<accession>A0A5M3YUM9</accession>
<comment type="caution">
    <text evidence="2">The sequence shown here is derived from an EMBL/GenBank/DDBJ whole genome shotgun (WGS) entry which is preliminary data.</text>
</comment>
<evidence type="ECO:0000313" key="3">
    <source>
        <dbReference type="Proteomes" id="UP000452235"/>
    </source>
</evidence>
<dbReference type="InterPro" id="IPR013226">
    <property type="entry name" value="Pal1"/>
</dbReference>
<feature type="region of interest" description="Disordered" evidence="1">
    <location>
        <begin position="1"/>
        <end position="59"/>
    </location>
</feature>
<proteinExistence type="predicted"/>
<dbReference type="Pfam" id="PF08316">
    <property type="entry name" value="Pal1"/>
    <property type="match status" value="1"/>
</dbReference>
<dbReference type="AlphaFoldDB" id="A0A5M3YUM9"/>
<dbReference type="Proteomes" id="UP000452235">
    <property type="component" value="Unassembled WGS sequence"/>
</dbReference>
<evidence type="ECO:0000313" key="2">
    <source>
        <dbReference type="EMBL" id="GFF14084.1"/>
    </source>
</evidence>
<dbReference type="EMBL" id="BLJY01000003">
    <property type="protein sequence ID" value="GFF14084.1"/>
    <property type="molecule type" value="Genomic_DNA"/>
</dbReference>
<evidence type="ECO:0000256" key="1">
    <source>
        <dbReference type="SAM" id="MobiDB-lite"/>
    </source>
</evidence>
<reference evidence="2 3" key="1">
    <citation type="submission" date="2020-01" db="EMBL/GenBank/DDBJ databases">
        <title>Aspergillus terreus IFO 6365 whole genome shotgun sequence.</title>
        <authorList>
            <person name="Kanamasa S."/>
            <person name="Takahashi H."/>
        </authorList>
    </citation>
    <scope>NUCLEOTIDE SEQUENCE [LARGE SCALE GENOMIC DNA]</scope>
    <source>
        <strain evidence="2 3">IFO 6365</strain>
    </source>
</reference>